<evidence type="ECO:0000256" key="1">
    <source>
        <dbReference type="SAM" id="MobiDB-lite"/>
    </source>
</evidence>
<dbReference type="EMBL" id="MU250528">
    <property type="protein sequence ID" value="KAG7449146.1"/>
    <property type="molecule type" value="Genomic_DNA"/>
</dbReference>
<comment type="caution">
    <text evidence="3">The sequence shown here is derived from an EMBL/GenBank/DDBJ whole genome shotgun (WGS) entry which is preliminary data.</text>
</comment>
<evidence type="ECO:0000313" key="4">
    <source>
        <dbReference type="Proteomes" id="UP000812287"/>
    </source>
</evidence>
<evidence type="ECO:0000256" key="2">
    <source>
        <dbReference type="SAM" id="Phobius"/>
    </source>
</evidence>
<proteinExistence type="predicted"/>
<sequence>MPRRCLQWTHRACRHYLKDGAKLFIVQRRFTLWIIRTDSTFHPTTTAPRLVATTCILIVFILLILLQSPRSGRTRVPSDARSRYSTKSPVRGSRVFRQRYRPPTPPKPAIHRKDRPEDQPNPNFETRQEARGSQNYVHESSQSEKYRVPTLSTQPSFMTEKSRSTFGTSSMDSGTSTPASRGQSPLVHGVTILPMFIVAKPVAKPAQSRGCFSGIWSRVFRC</sequence>
<evidence type="ECO:0008006" key="5">
    <source>
        <dbReference type="Google" id="ProtNLM"/>
    </source>
</evidence>
<keyword evidence="4" id="KW-1185">Reference proteome</keyword>
<feature type="transmembrane region" description="Helical" evidence="2">
    <location>
        <begin position="47"/>
        <end position="66"/>
    </location>
</feature>
<reference evidence="3" key="1">
    <citation type="submission" date="2020-11" db="EMBL/GenBank/DDBJ databases">
        <title>Adaptations for nitrogen fixation in a non-lichenized fungal sporocarp promotes dispersal by wood-feeding termites.</title>
        <authorList>
            <consortium name="DOE Joint Genome Institute"/>
            <person name="Koch R.A."/>
            <person name="Yoon G."/>
            <person name="Arayal U."/>
            <person name="Lail K."/>
            <person name="Amirebrahimi M."/>
            <person name="Labutti K."/>
            <person name="Lipzen A."/>
            <person name="Riley R."/>
            <person name="Barry K."/>
            <person name="Henrissat B."/>
            <person name="Grigoriev I.V."/>
            <person name="Herr J.R."/>
            <person name="Aime M.C."/>
        </authorList>
    </citation>
    <scope>NUCLEOTIDE SEQUENCE</scope>
    <source>
        <strain evidence="3">MCA 3950</strain>
    </source>
</reference>
<dbReference type="Proteomes" id="UP000812287">
    <property type="component" value="Unassembled WGS sequence"/>
</dbReference>
<evidence type="ECO:0000313" key="3">
    <source>
        <dbReference type="EMBL" id="KAG7449146.1"/>
    </source>
</evidence>
<gene>
    <name evidence="3" type="ORF">BT62DRAFT_665018</name>
</gene>
<dbReference type="AlphaFoldDB" id="A0A9P7VX45"/>
<dbReference type="RefSeq" id="XP_043042646.1">
    <property type="nucleotide sequence ID" value="XM_043181810.1"/>
</dbReference>
<organism evidence="3 4">
    <name type="scientific">Guyanagaster necrorhizus</name>
    <dbReference type="NCBI Taxonomy" id="856835"/>
    <lineage>
        <taxon>Eukaryota</taxon>
        <taxon>Fungi</taxon>
        <taxon>Dikarya</taxon>
        <taxon>Basidiomycota</taxon>
        <taxon>Agaricomycotina</taxon>
        <taxon>Agaricomycetes</taxon>
        <taxon>Agaricomycetidae</taxon>
        <taxon>Agaricales</taxon>
        <taxon>Marasmiineae</taxon>
        <taxon>Physalacriaceae</taxon>
        <taxon>Guyanagaster</taxon>
    </lineage>
</organism>
<protein>
    <recommendedName>
        <fullName evidence="5">Transmembrane protein</fullName>
    </recommendedName>
</protein>
<feature type="compositionally biased region" description="Polar residues" evidence="1">
    <location>
        <begin position="120"/>
        <end position="140"/>
    </location>
</feature>
<dbReference type="OrthoDB" id="2955654at2759"/>
<keyword evidence="2" id="KW-0472">Membrane</keyword>
<dbReference type="GeneID" id="66104106"/>
<accession>A0A9P7VX45</accession>
<feature type="region of interest" description="Disordered" evidence="1">
    <location>
        <begin position="72"/>
        <end position="183"/>
    </location>
</feature>
<name>A0A9P7VX45_9AGAR</name>
<keyword evidence="2" id="KW-0812">Transmembrane</keyword>
<keyword evidence="2" id="KW-1133">Transmembrane helix</keyword>
<feature type="compositionally biased region" description="Polar residues" evidence="1">
    <location>
        <begin position="150"/>
        <end position="183"/>
    </location>
</feature>